<reference evidence="1 2" key="1">
    <citation type="submission" date="2023-08" db="EMBL/GenBank/DDBJ databases">
        <title>Nocardioides seae sp. nov., a bacterium isolated from a soil.</title>
        <authorList>
            <person name="Wang X."/>
        </authorList>
    </citation>
    <scope>NUCLEOTIDE SEQUENCE [LARGE SCALE GENOMIC DNA]</scope>
    <source>
        <strain evidence="1 2">YZH12</strain>
    </source>
</reference>
<protein>
    <submittedName>
        <fullName evidence="1">AAA family ATPase</fullName>
    </submittedName>
</protein>
<sequence length="354" mass="37998">MIITPSPQSASNHAARRVFGSWEPVDLGMVLDGDFTPVQPTLGVRDDGVFLLYAGKVHTVASEPAAGKTWLALLWVAEQLGLGHGVVYIDFEDDASAITGRLMALGVDRDVILDRFIYIRPTEALRAAEREEFINRVVEARISLVIIDGVTEAMTIAGKSLVDNADVAQFFNSLPKPIADAGPAVVLLDHEVKSAQDRGRFSLGAQHKLAAVDGAAYKMTSVEPFAIGRPGRSHLRLVKDRPGSLGRYTLGGEKELIAELTVHGHSPTRVEISLTASPGESERLGKEARLQEAILRAVAEATEPLSTKTAVKDLVPGNGQAKGWAVNALIERGHLRKVNNSFVAVAEPEVQAAE</sequence>
<evidence type="ECO:0000313" key="1">
    <source>
        <dbReference type="EMBL" id="MDT9591611.1"/>
    </source>
</evidence>
<evidence type="ECO:0000313" key="2">
    <source>
        <dbReference type="Proteomes" id="UP001268542"/>
    </source>
</evidence>
<proteinExistence type="predicted"/>
<comment type="caution">
    <text evidence="1">The sequence shown here is derived from an EMBL/GenBank/DDBJ whole genome shotgun (WGS) entry which is preliminary data.</text>
</comment>
<dbReference type="EMBL" id="JAVYII010000001">
    <property type="protein sequence ID" value="MDT9591611.1"/>
    <property type="molecule type" value="Genomic_DNA"/>
</dbReference>
<dbReference type="Proteomes" id="UP001268542">
    <property type="component" value="Unassembled WGS sequence"/>
</dbReference>
<organism evidence="1 2">
    <name type="scientific">Nocardioides imazamoxiresistens</name>
    <dbReference type="NCBI Taxonomy" id="3231893"/>
    <lineage>
        <taxon>Bacteria</taxon>
        <taxon>Bacillati</taxon>
        <taxon>Actinomycetota</taxon>
        <taxon>Actinomycetes</taxon>
        <taxon>Propionibacteriales</taxon>
        <taxon>Nocardioidaceae</taxon>
        <taxon>Nocardioides</taxon>
    </lineage>
</organism>
<gene>
    <name evidence="1" type="ORF">RDV89_00935</name>
</gene>
<dbReference type="InterPro" id="IPR027417">
    <property type="entry name" value="P-loop_NTPase"/>
</dbReference>
<dbReference type="RefSeq" id="WP_315730571.1">
    <property type="nucleotide sequence ID" value="NZ_JAVYII010000001.1"/>
</dbReference>
<accession>A0ABU3PR04</accession>
<dbReference type="Pfam" id="PF13481">
    <property type="entry name" value="AAA_25"/>
    <property type="match status" value="1"/>
</dbReference>
<name>A0ABU3PR04_9ACTN</name>
<dbReference type="Gene3D" id="3.40.50.300">
    <property type="entry name" value="P-loop containing nucleotide triphosphate hydrolases"/>
    <property type="match status" value="1"/>
</dbReference>
<dbReference type="SUPFAM" id="SSF52540">
    <property type="entry name" value="P-loop containing nucleoside triphosphate hydrolases"/>
    <property type="match status" value="1"/>
</dbReference>
<keyword evidence="2" id="KW-1185">Reference proteome</keyword>